<protein>
    <recommendedName>
        <fullName evidence="3">Alpha/beta hydrolase</fullName>
    </recommendedName>
</protein>
<keyword evidence="2" id="KW-1185">Reference proteome</keyword>
<dbReference type="AlphaFoldDB" id="A0A1N7J4J9"/>
<dbReference type="SUPFAM" id="SSF53474">
    <property type="entry name" value="alpha/beta-Hydrolases"/>
    <property type="match status" value="1"/>
</dbReference>
<gene>
    <name evidence="1" type="ORF">SAMN05421760_101602</name>
</gene>
<dbReference type="InterPro" id="IPR029058">
    <property type="entry name" value="AB_hydrolase_fold"/>
</dbReference>
<dbReference type="EMBL" id="FTOE01000001">
    <property type="protein sequence ID" value="SIS44282.1"/>
    <property type="molecule type" value="Genomic_DNA"/>
</dbReference>
<evidence type="ECO:0000313" key="2">
    <source>
        <dbReference type="Proteomes" id="UP000185999"/>
    </source>
</evidence>
<dbReference type="STRING" id="619304.SAMN05421760_101602"/>
<reference evidence="2" key="1">
    <citation type="submission" date="2017-01" db="EMBL/GenBank/DDBJ databases">
        <authorList>
            <person name="Varghese N."/>
            <person name="Submissions S."/>
        </authorList>
    </citation>
    <scope>NUCLEOTIDE SEQUENCE [LARGE SCALE GENOMIC DNA]</scope>
    <source>
        <strain evidence="2">DSM 22306</strain>
    </source>
</reference>
<accession>A0A1N7J4J9</accession>
<evidence type="ECO:0008006" key="3">
    <source>
        <dbReference type="Google" id="ProtNLM"/>
    </source>
</evidence>
<evidence type="ECO:0000313" key="1">
    <source>
        <dbReference type="EMBL" id="SIS44282.1"/>
    </source>
</evidence>
<dbReference type="Proteomes" id="UP000185999">
    <property type="component" value="Unassembled WGS sequence"/>
</dbReference>
<sequence length="270" mass="30788">MSSSLNNELPEPGKSSRITFAASLSLPMWVFRPSHETNSQKVIIAVHGISRNSIEQIEAYSLLAEKHGLWLLAPEFSEENFPGYQRLAKDPLSPRSDLALNRLLLAYKTQRNITDLKIHLCGYSGGAQFAHRYALLHPYNLASLTLVSAGWYTFPNDQQRFPRGLDNWPLWLGTARLKEFLNIPTIVMVGSKDTIRDGSLRTSERLDRDQGINRLQRAEAWVNAANRAKEQQHLPADITLHLMPKQRHDFGKNARRSDMLAHISKFWTLH</sequence>
<proteinExistence type="predicted"/>
<organism evidence="1 2">
    <name type="scientific">Neptunomonas antarctica</name>
    <dbReference type="NCBI Taxonomy" id="619304"/>
    <lineage>
        <taxon>Bacteria</taxon>
        <taxon>Pseudomonadati</taxon>
        <taxon>Pseudomonadota</taxon>
        <taxon>Gammaproteobacteria</taxon>
        <taxon>Oceanospirillales</taxon>
        <taxon>Oceanospirillaceae</taxon>
        <taxon>Neptunomonas</taxon>
    </lineage>
</organism>
<dbReference type="Gene3D" id="3.40.50.1820">
    <property type="entry name" value="alpha/beta hydrolase"/>
    <property type="match status" value="1"/>
</dbReference>
<name>A0A1N7J4J9_9GAMM</name>